<dbReference type="SMART" id="SM00360">
    <property type="entry name" value="RRM"/>
    <property type="match status" value="1"/>
</dbReference>
<evidence type="ECO:0000313" key="3">
    <source>
        <dbReference type="EMBL" id="KAF2741338.1"/>
    </source>
</evidence>
<dbReference type="PROSITE" id="PS50102">
    <property type="entry name" value="RRM"/>
    <property type="match status" value="1"/>
</dbReference>
<dbReference type="InterPro" id="IPR035979">
    <property type="entry name" value="RBD_domain_sf"/>
</dbReference>
<dbReference type="Pfam" id="PF00076">
    <property type="entry name" value="RRM_1"/>
    <property type="match status" value="1"/>
</dbReference>
<dbReference type="Gene3D" id="3.30.70.330">
    <property type="match status" value="1"/>
</dbReference>
<proteinExistence type="predicted"/>
<gene>
    <name evidence="3" type="ORF">EJ04DRAFT_539477</name>
</gene>
<sequence length="313" mass="33880">MSSSSASYGNETDIEDFLLIVSAHLHYAPYLAGWQEFKDNIRRVLEHQPGWANVSPGRRKGEMEGWCTIVKKGDADAAYDNYSKSGGVLVHLFKTSRRSSKYGLLKCNCSPHFPGVSERSHSPNRSGIDSHLVNQTFAKAYSMSASPYSLPSPSPYQYGTYQYGISQQPAAYPTATYPAYAIPTQYAMPPSTAYSSNTSGLPVNVGGGAMLTEARGIFIGQLSYSVGPSELHALLSTVGTPIEYNLMRDSNGASKGSATAKFASAREANDAVKYLNGRHHMGTTITVRYDNNTTVVGQIEGPVIANGSNYSRR</sequence>
<dbReference type="CDD" id="cd00590">
    <property type="entry name" value="RRM_SF"/>
    <property type="match status" value="1"/>
</dbReference>
<keyword evidence="4" id="KW-1185">Reference proteome</keyword>
<keyword evidence="1" id="KW-0694">RNA-binding</keyword>
<organism evidence="3 4">
    <name type="scientific">Polyplosphaeria fusca</name>
    <dbReference type="NCBI Taxonomy" id="682080"/>
    <lineage>
        <taxon>Eukaryota</taxon>
        <taxon>Fungi</taxon>
        <taxon>Dikarya</taxon>
        <taxon>Ascomycota</taxon>
        <taxon>Pezizomycotina</taxon>
        <taxon>Dothideomycetes</taxon>
        <taxon>Pleosporomycetidae</taxon>
        <taxon>Pleosporales</taxon>
        <taxon>Tetraplosphaeriaceae</taxon>
        <taxon>Polyplosphaeria</taxon>
    </lineage>
</organism>
<reference evidence="3" key="1">
    <citation type="journal article" date="2020" name="Stud. Mycol.">
        <title>101 Dothideomycetes genomes: a test case for predicting lifestyles and emergence of pathogens.</title>
        <authorList>
            <person name="Haridas S."/>
            <person name="Albert R."/>
            <person name="Binder M."/>
            <person name="Bloem J."/>
            <person name="Labutti K."/>
            <person name="Salamov A."/>
            <person name="Andreopoulos B."/>
            <person name="Baker S."/>
            <person name="Barry K."/>
            <person name="Bills G."/>
            <person name="Bluhm B."/>
            <person name="Cannon C."/>
            <person name="Castanera R."/>
            <person name="Culley D."/>
            <person name="Daum C."/>
            <person name="Ezra D."/>
            <person name="Gonzalez J."/>
            <person name="Henrissat B."/>
            <person name="Kuo A."/>
            <person name="Liang C."/>
            <person name="Lipzen A."/>
            <person name="Lutzoni F."/>
            <person name="Magnuson J."/>
            <person name="Mondo S."/>
            <person name="Nolan M."/>
            <person name="Ohm R."/>
            <person name="Pangilinan J."/>
            <person name="Park H.-J."/>
            <person name="Ramirez L."/>
            <person name="Alfaro M."/>
            <person name="Sun H."/>
            <person name="Tritt A."/>
            <person name="Yoshinaga Y."/>
            <person name="Zwiers L.-H."/>
            <person name="Turgeon B."/>
            <person name="Goodwin S."/>
            <person name="Spatafora J."/>
            <person name="Crous P."/>
            <person name="Grigoriev I."/>
        </authorList>
    </citation>
    <scope>NUCLEOTIDE SEQUENCE</scope>
    <source>
        <strain evidence="3">CBS 125425</strain>
    </source>
</reference>
<dbReference type="GO" id="GO:0003723">
    <property type="term" value="F:RNA binding"/>
    <property type="evidence" value="ECO:0007669"/>
    <property type="project" value="UniProtKB-UniRule"/>
</dbReference>
<dbReference type="SUPFAM" id="SSF54928">
    <property type="entry name" value="RNA-binding domain, RBD"/>
    <property type="match status" value="1"/>
</dbReference>
<evidence type="ECO:0000256" key="1">
    <source>
        <dbReference type="PROSITE-ProRule" id="PRU00176"/>
    </source>
</evidence>
<dbReference type="Proteomes" id="UP000799444">
    <property type="component" value="Unassembled WGS sequence"/>
</dbReference>
<dbReference type="InterPro" id="IPR012677">
    <property type="entry name" value="Nucleotide-bd_a/b_plait_sf"/>
</dbReference>
<dbReference type="InterPro" id="IPR000504">
    <property type="entry name" value="RRM_dom"/>
</dbReference>
<name>A0A9P4RCZ1_9PLEO</name>
<dbReference type="OrthoDB" id="1049195at2759"/>
<protein>
    <recommendedName>
        <fullName evidence="2">RRM domain-containing protein</fullName>
    </recommendedName>
</protein>
<feature type="domain" description="RRM" evidence="2">
    <location>
        <begin position="215"/>
        <end position="292"/>
    </location>
</feature>
<accession>A0A9P4RCZ1</accession>
<dbReference type="AlphaFoldDB" id="A0A9P4RCZ1"/>
<evidence type="ECO:0000313" key="4">
    <source>
        <dbReference type="Proteomes" id="UP000799444"/>
    </source>
</evidence>
<comment type="caution">
    <text evidence="3">The sequence shown here is derived from an EMBL/GenBank/DDBJ whole genome shotgun (WGS) entry which is preliminary data.</text>
</comment>
<dbReference type="EMBL" id="ML996097">
    <property type="protein sequence ID" value="KAF2741338.1"/>
    <property type="molecule type" value="Genomic_DNA"/>
</dbReference>
<evidence type="ECO:0000259" key="2">
    <source>
        <dbReference type="PROSITE" id="PS50102"/>
    </source>
</evidence>